<dbReference type="CDD" id="cd00310">
    <property type="entry name" value="ATP-synt_Fo_a_6"/>
    <property type="match status" value="1"/>
</dbReference>
<evidence type="ECO:0000256" key="2">
    <source>
        <dbReference type="ARBA" id="ARBA00006810"/>
    </source>
</evidence>
<sequence>MNSGIEVILKAEHLWSVFGMPITNSMVMAWILSVILIVASYVIGRRLSLKPGKLQAGVEWLFESATNYVSELLENEILARRLMPLLATIFFFILIANELEFFPGVGSIGLIQNNIFVPILRTPTTDLNTTLALAIVSFVMIEVTGVLSLGVLKYGKKYINLSSPVGFVAGIIELVSNIGRLISFSFRLFGNVFAGEVLVLVAGYFVPYVLPAPLMGFEMFIGVIQALVFALLTLFFIKLAVMEPHEA</sequence>
<dbReference type="GO" id="GO:0046933">
    <property type="term" value="F:proton-transporting ATP synthase activity, rotational mechanism"/>
    <property type="evidence" value="ECO:0007669"/>
    <property type="project" value="TreeGrafter"/>
</dbReference>
<proteinExistence type="inferred from homology"/>
<evidence type="ECO:0000256" key="10">
    <source>
        <dbReference type="ARBA" id="ARBA00023310"/>
    </source>
</evidence>
<dbReference type="PANTHER" id="PTHR42823:SF3">
    <property type="entry name" value="ATP SYNTHASE SUBUNIT A, CHLOROPLASTIC"/>
    <property type="match status" value="1"/>
</dbReference>
<feature type="transmembrane region" description="Helical" evidence="11">
    <location>
        <begin position="132"/>
        <end position="152"/>
    </location>
</feature>
<keyword evidence="9 11" id="KW-0472">Membrane</keyword>
<protein>
    <submittedName>
        <fullName evidence="12">ATP synthase F0 sector subunit a</fullName>
        <ecNumber evidence="12">3.6.3.14</ecNumber>
    </submittedName>
</protein>
<dbReference type="AlphaFoldDB" id="A0A3B0USN4"/>
<keyword evidence="7 11" id="KW-1133">Transmembrane helix</keyword>
<evidence type="ECO:0000313" key="12">
    <source>
        <dbReference type="EMBL" id="VAW32090.1"/>
    </source>
</evidence>
<dbReference type="InterPro" id="IPR023011">
    <property type="entry name" value="ATP_synth_F0_asu_AS"/>
</dbReference>
<gene>
    <name evidence="12" type="ORF">MNBD_CPR01-397</name>
</gene>
<dbReference type="EC" id="3.6.3.14" evidence="12"/>
<dbReference type="Pfam" id="PF00119">
    <property type="entry name" value="ATP-synt_A"/>
    <property type="match status" value="1"/>
</dbReference>
<keyword evidence="12" id="KW-0378">Hydrolase</keyword>
<evidence type="ECO:0000256" key="3">
    <source>
        <dbReference type="ARBA" id="ARBA00022448"/>
    </source>
</evidence>
<keyword evidence="6" id="KW-0375">Hydrogen ion transport</keyword>
<dbReference type="GO" id="GO:0005886">
    <property type="term" value="C:plasma membrane"/>
    <property type="evidence" value="ECO:0007669"/>
    <property type="project" value="TreeGrafter"/>
</dbReference>
<comment type="similarity">
    <text evidence="2">Belongs to the ATPase A chain family.</text>
</comment>
<dbReference type="Gene3D" id="1.20.120.220">
    <property type="entry name" value="ATP synthase, F0 complex, subunit A"/>
    <property type="match status" value="1"/>
</dbReference>
<accession>A0A3B0USN4</accession>
<dbReference type="InterPro" id="IPR045082">
    <property type="entry name" value="ATP_syn_F0_a_bact/chloroplast"/>
</dbReference>
<organism evidence="12">
    <name type="scientific">hydrothermal vent metagenome</name>
    <dbReference type="NCBI Taxonomy" id="652676"/>
    <lineage>
        <taxon>unclassified sequences</taxon>
        <taxon>metagenomes</taxon>
        <taxon>ecological metagenomes</taxon>
    </lineage>
</organism>
<evidence type="ECO:0000256" key="7">
    <source>
        <dbReference type="ARBA" id="ARBA00022989"/>
    </source>
</evidence>
<feature type="transmembrane region" description="Helical" evidence="11">
    <location>
        <begin position="188"/>
        <end position="207"/>
    </location>
</feature>
<dbReference type="GO" id="GO:0016787">
    <property type="term" value="F:hydrolase activity"/>
    <property type="evidence" value="ECO:0007669"/>
    <property type="project" value="UniProtKB-KW"/>
</dbReference>
<dbReference type="HAMAP" id="MF_01393">
    <property type="entry name" value="ATP_synth_a_bact"/>
    <property type="match status" value="1"/>
</dbReference>
<dbReference type="PRINTS" id="PR00123">
    <property type="entry name" value="ATPASEA"/>
</dbReference>
<reference evidence="12" key="1">
    <citation type="submission" date="2018-06" db="EMBL/GenBank/DDBJ databases">
        <authorList>
            <person name="Zhirakovskaya E."/>
        </authorList>
    </citation>
    <scope>NUCLEOTIDE SEQUENCE</scope>
</reference>
<evidence type="ECO:0000256" key="8">
    <source>
        <dbReference type="ARBA" id="ARBA00023065"/>
    </source>
</evidence>
<feature type="transmembrane region" description="Helical" evidence="11">
    <location>
        <begin position="22"/>
        <end position="43"/>
    </location>
</feature>
<evidence type="ECO:0000256" key="5">
    <source>
        <dbReference type="ARBA" id="ARBA00022692"/>
    </source>
</evidence>
<dbReference type="PANTHER" id="PTHR42823">
    <property type="entry name" value="ATP SYNTHASE SUBUNIT A, CHLOROPLASTIC"/>
    <property type="match status" value="1"/>
</dbReference>
<evidence type="ECO:0000256" key="4">
    <source>
        <dbReference type="ARBA" id="ARBA00022547"/>
    </source>
</evidence>
<keyword evidence="8" id="KW-0406">Ion transport</keyword>
<name>A0A3B0USN4_9ZZZZ</name>
<comment type="subcellular location">
    <subcellularLocation>
        <location evidence="1">Membrane</location>
        <topology evidence="1">Multi-pass membrane protein</topology>
    </subcellularLocation>
</comment>
<dbReference type="InterPro" id="IPR035908">
    <property type="entry name" value="F0_ATP_A_sf"/>
</dbReference>
<keyword evidence="5 11" id="KW-0812">Transmembrane</keyword>
<dbReference type="SUPFAM" id="SSF81336">
    <property type="entry name" value="F1F0 ATP synthase subunit A"/>
    <property type="match status" value="1"/>
</dbReference>
<evidence type="ECO:0000256" key="11">
    <source>
        <dbReference type="SAM" id="Phobius"/>
    </source>
</evidence>
<evidence type="ECO:0000256" key="6">
    <source>
        <dbReference type="ARBA" id="ARBA00022781"/>
    </source>
</evidence>
<feature type="transmembrane region" description="Helical" evidence="11">
    <location>
        <begin position="219"/>
        <end position="241"/>
    </location>
</feature>
<dbReference type="GO" id="GO:0045259">
    <property type="term" value="C:proton-transporting ATP synthase complex"/>
    <property type="evidence" value="ECO:0007669"/>
    <property type="project" value="UniProtKB-KW"/>
</dbReference>
<keyword evidence="4" id="KW-0138">CF(0)</keyword>
<evidence type="ECO:0000256" key="9">
    <source>
        <dbReference type="ARBA" id="ARBA00023136"/>
    </source>
</evidence>
<dbReference type="PROSITE" id="PS00449">
    <property type="entry name" value="ATPASE_A"/>
    <property type="match status" value="1"/>
</dbReference>
<dbReference type="InterPro" id="IPR000568">
    <property type="entry name" value="ATP_synth_F0_asu"/>
</dbReference>
<keyword evidence="3" id="KW-0813">Transport</keyword>
<dbReference type="EMBL" id="UOEV01000021">
    <property type="protein sequence ID" value="VAW32090.1"/>
    <property type="molecule type" value="Genomic_DNA"/>
</dbReference>
<dbReference type="GO" id="GO:0042777">
    <property type="term" value="P:proton motive force-driven plasma membrane ATP synthesis"/>
    <property type="evidence" value="ECO:0007669"/>
    <property type="project" value="TreeGrafter"/>
</dbReference>
<keyword evidence="10" id="KW-0066">ATP synthesis</keyword>
<evidence type="ECO:0000256" key="1">
    <source>
        <dbReference type="ARBA" id="ARBA00004141"/>
    </source>
</evidence>